<name>A0AC35F223_9BILA</name>
<dbReference type="Proteomes" id="UP000887580">
    <property type="component" value="Unplaced"/>
</dbReference>
<dbReference type="WBParaSite" id="PS1159_v2.g12989.t1">
    <property type="protein sequence ID" value="PS1159_v2.g12989.t1"/>
    <property type="gene ID" value="PS1159_v2.g12989"/>
</dbReference>
<protein>
    <submittedName>
        <fullName evidence="2">Uncharacterized protein</fullName>
    </submittedName>
</protein>
<reference evidence="2" key="1">
    <citation type="submission" date="2022-11" db="UniProtKB">
        <authorList>
            <consortium name="WormBaseParasite"/>
        </authorList>
    </citation>
    <scope>IDENTIFICATION</scope>
</reference>
<sequence>MTYGKGTRIYIYPNWSIGLGWLLSIIPLLFIPGFIIYNIKKFNKKGLSWKELFRLQPKWPSFPRHQMYGTGGVINSSRVWVTDLQQSSPSDSPKQTRL</sequence>
<evidence type="ECO:0000313" key="2">
    <source>
        <dbReference type="WBParaSite" id="PS1159_v2.g12989.t1"/>
    </source>
</evidence>
<evidence type="ECO:0000313" key="1">
    <source>
        <dbReference type="Proteomes" id="UP000887580"/>
    </source>
</evidence>
<organism evidence="1 2">
    <name type="scientific">Panagrolaimus sp. PS1159</name>
    <dbReference type="NCBI Taxonomy" id="55785"/>
    <lineage>
        <taxon>Eukaryota</taxon>
        <taxon>Metazoa</taxon>
        <taxon>Ecdysozoa</taxon>
        <taxon>Nematoda</taxon>
        <taxon>Chromadorea</taxon>
        <taxon>Rhabditida</taxon>
        <taxon>Tylenchina</taxon>
        <taxon>Panagrolaimomorpha</taxon>
        <taxon>Panagrolaimoidea</taxon>
        <taxon>Panagrolaimidae</taxon>
        <taxon>Panagrolaimus</taxon>
    </lineage>
</organism>
<accession>A0AC35F223</accession>
<proteinExistence type="predicted"/>